<name>A0ABP3RPQ3_9ACTN</name>
<dbReference type="PROSITE" id="PS51352">
    <property type="entry name" value="THIOREDOXIN_2"/>
    <property type="match status" value="1"/>
</dbReference>
<accession>A0ABP3RPQ3</accession>
<evidence type="ECO:0000256" key="5">
    <source>
        <dbReference type="ARBA" id="ARBA00023284"/>
    </source>
</evidence>
<reference evidence="9" key="1">
    <citation type="journal article" date="2019" name="Int. J. Syst. Evol. Microbiol.">
        <title>The Global Catalogue of Microorganisms (GCM) 10K type strain sequencing project: providing services to taxonomists for standard genome sequencing and annotation.</title>
        <authorList>
            <consortium name="The Broad Institute Genomics Platform"/>
            <consortium name="The Broad Institute Genome Sequencing Center for Infectious Disease"/>
            <person name="Wu L."/>
            <person name="Ma J."/>
        </authorList>
    </citation>
    <scope>NUCLEOTIDE SEQUENCE [LARGE SCALE GENOMIC DNA]</scope>
    <source>
        <strain evidence="9">JCM 10671</strain>
    </source>
</reference>
<gene>
    <name evidence="8" type="ORF">GCM10009547_15660</name>
</gene>
<evidence type="ECO:0000256" key="1">
    <source>
        <dbReference type="ARBA" id="ARBA00004196"/>
    </source>
</evidence>
<dbReference type="RefSeq" id="WP_344603347.1">
    <property type="nucleotide sequence ID" value="NZ_BAAAHE010000011.1"/>
</dbReference>
<comment type="caution">
    <text evidence="8">The sequence shown here is derived from an EMBL/GenBank/DDBJ whole genome shotgun (WGS) entry which is preliminary data.</text>
</comment>
<evidence type="ECO:0000256" key="4">
    <source>
        <dbReference type="ARBA" id="ARBA00023157"/>
    </source>
</evidence>
<evidence type="ECO:0000313" key="8">
    <source>
        <dbReference type="EMBL" id="GAA0614679.1"/>
    </source>
</evidence>
<dbReference type="InterPro" id="IPR017937">
    <property type="entry name" value="Thioredoxin_CS"/>
</dbReference>
<dbReference type="PANTHER" id="PTHR42852:SF6">
    <property type="entry name" value="THIOL:DISULFIDE INTERCHANGE PROTEIN DSBE"/>
    <property type="match status" value="1"/>
</dbReference>
<feature type="domain" description="Thioredoxin" evidence="7">
    <location>
        <begin position="45"/>
        <end position="191"/>
    </location>
</feature>
<dbReference type="InterPro" id="IPR013766">
    <property type="entry name" value="Thioredoxin_domain"/>
</dbReference>
<evidence type="ECO:0000259" key="7">
    <source>
        <dbReference type="PROSITE" id="PS51352"/>
    </source>
</evidence>
<keyword evidence="6" id="KW-0732">Signal</keyword>
<keyword evidence="3" id="KW-0812">Transmembrane</keyword>
<dbReference type="InterPro" id="IPR013740">
    <property type="entry name" value="Redoxin"/>
</dbReference>
<dbReference type="EMBL" id="BAAAHE010000011">
    <property type="protein sequence ID" value="GAA0614679.1"/>
    <property type="molecule type" value="Genomic_DNA"/>
</dbReference>
<sequence length="193" mass="20176">MRAGRLLAAAAATLVALTACSAEDGPATPGGDRGFVSGTGAVTIIAPQDRGEPVTLAGEKVGGGTLDLASLRGKIVLLNVWGSWCAPCRKEAPYLQAAWDQTRTLGDVQFVGLNTRDDAAGAAEAFERRFGITYPSLRDNDGSLQLVFRATLPPRAIPSTIVLDRQGRVAARIIGEGSRATFVGLVDQIRSEA</sequence>
<proteinExistence type="predicted"/>
<keyword evidence="3" id="KW-0735">Signal-anchor</keyword>
<feature type="chain" id="PRO_5046295831" description="Thioredoxin domain-containing protein" evidence="6">
    <location>
        <begin position="22"/>
        <end position="193"/>
    </location>
</feature>
<evidence type="ECO:0000313" key="9">
    <source>
        <dbReference type="Proteomes" id="UP001500957"/>
    </source>
</evidence>
<dbReference type="CDD" id="cd02966">
    <property type="entry name" value="TlpA_like_family"/>
    <property type="match status" value="1"/>
</dbReference>
<dbReference type="PROSITE" id="PS51257">
    <property type="entry name" value="PROKAR_LIPOPROTEIN"/>
    <property type="match status" value="1"/>
</dbReference>
<dbReference type="Pfam" id="PF08534">
    <property type="entry name" value="Redoxin"/>
    <property type="match status" value="1"/>
</dbReference>
<dbReference type="InterPro" id="IPR050553">
    <property type="entry name" value="Thioredoxin_ResA/DsbE_sf"/>
</dbReference>
<protein>
    <recommendedName>
        <fullName evidence="7">Thioredoxin domain-containing protein</fullName>
    </recommendedName>
</protein>
<dbReference type="PROSITE" id="PS00194">
    <property type="entry name" value="THIOREDOXIN_1"/>
    <property type="match status" value="1"/>
</dbReference>
<evidence type="ECO:0000256" key="2">
    <source>
        <dbReference type="ARBA" id="ARBA00022748"/>
    </source>
</evidence>
<evidence type="ECO:0000256" key="6">
    <source>
        <dbReference type="SAM" id="SignalP"/>
    </source>
</evidence>
<feature type="signal peptide" evidence="6">
    <location>
        <begin position="1"/>
        <end position="21"/>
    </location>
</feature>
<keyword evidence="2" id="KW-0201">Cytochrome c-type biogenesis</keyword>
<comment type="subcellular location">
    <subcellularLocation>
        <location evidence="1">Cell envelope</location>
    </subcellularLocation>
</comment>
<dbReference type="PANTHER" id="PTHR42852">
    <property type="entry name" value="THIOL:DISULFIDE INTERCHANGE PROTEIN DSBE"/>
    <property type="match status" value="1"/>
</dbReference>
<evidence type="ECO:0000256" key="3">
    <source>
        <dbReference type="ARBA" id="ARBA00022968"/>
    </source>
</evidence>
<dbReference type="InterPro" id="IPR036249">
    <property type="entry name" value="Thioredoxin-like_sf"/>
</dbReference>
<dbReference type="Gene3D" id="3.40.30.10">
    <property type="entry name" value="Glutaredoxin"/>
    <property type="match status" value="1"/>
</dbReference>
<keyword evidence="5" id="KW-0676">Redox-active center</keyword>
<dbReference type="Proteomes" id="UP001500957">
    <property type="component" value="Unassembled WGS sequence"/>
</dbReference>
<dbReference type="SUPFAM" id="SSF52833">
    <property type="entry name" value="Thioredoxin-like"/>
    <property type="match status" value="1"/>
</dbReference>
<keyword evidence="9" id="KW-1185">Reference proteome</keyword>
<keyword evidence="4" id="KW-1015">Disulfide bond</keyword>
<organism evidence="8 9">
    <name type="scientific">Sporichthya brevicatena</name>
    <dbReference type="NCBI Taxonomy" id="171442"/>
    <lineage>
        <taxon>Bacteria</taxon>
        <taxon>Bacillati</taxon>
        <taxon>Actinomycetota</taxon>
        <taxon>Actinomycetes</taxon>
        <taxon>Sporichthyales</taxon>
        <taxon>Sporichthyaceae</taxon>
        <taxon>Sporichthya</taxon>
    </lineage>
</organism>